<gene>
    <name evidence="2" type="ORF">FOZ62_020241</name>
</gene>
<feature type="region of interest" description="Disordered" evidence="1">
    <location>
        <begin position="239"/>
        <end position="278"/>
    </location>
</feature>
<dbReference type="EMBL" id="JABANM010031547">
    <property type="protein sequence ID" value="KAF4704380.1"/>
    <property type="molecule type" value="Genomic_DNA"/>
</dbReference>
<feature type="compositionally biased region" description="Low complexity" evidence="1">
    <location>
        <begin position="1"/>
        <end position="11"/>
    </location>
</feature>
<name>A0A7J6Q9V3_PEROL</name>
<reference evidence="2 3" key="1">
    <citation type="submission" date="2020-04" db="EMBL/GenBank/DDBJ databases">
        <title>Perkinsus olseni comparative genomics.</title>
        <authorList>
            <person name="Bogema D.R."/>
        </authorList>
    </citation>
    <scope>NUCLEOTIDE SEQUENCE [LARGE SCALE GENOMIC DNA]</scope>
    <source>
        <strain evidence="2">ATCC PRA-205</strain>
    </source>
</reference>
<evidence type="ECO:0000256" key="1">
    <source>
        <dbReference type="SAM" id="MobiDB-lite"/>
    </source>
</evidence>
<organism evidence="2 3">
    <name type="scientific">Perkinsus olseni</name>
    <name type="common">Perkinsus atlanticus</name>
    <dbReference type="NCBI Taxonomy" id="32597"/>
    <lineage>
        <taxon>Eukaryota</taxon>
        <taxon>Sar</taxon>
        <taxon>Alveolata</taxon>
        <taxon>Perkinsozoa</taxon>
        <taxon>Perkinsea</taxon>
        <taxon>Perkinsida</taxon>
        <taxon>Perkinsidae</taxon>
        <taxon>Perkinsus</taxon>
    </lineage>
</organism>
<accession>A0A7J6Q9V3</accession>
<feature type="non-terminal residue" evidence="2">
    <location>
        <position position="1"/>
    </location>
</feature>
<evidence type="ECO:0000313" key="3">
    <source>
        <dbReference type="Proteomes" id="UP000574390"/>
    </source>
</evidence>
<dbReference type="AlphaFoldDB" id="A0A7J6Q9V3"/>
<feature type="region of interest" description="Disordered" evidence="1">
    <location>
        <begin position="54"/>
        <end position="127"/>
    </location>
</feature>
<feature type="region of interest" description="Disordered" evidence="1">
    <location>
        <begin position="1"/>
        <end position="30"/>
    </location>
</feature>
<feature type="compositionally biased region" description="Basic residues" evidence="1">
    <location>
        <begin position="12"/>
        <end position="22"/>
    </location>
</feature>
<proteinExistence type="predicted"/>
<dbReference type="Proteomes" id="UP000574390">
    <property type="component" value="Unassembled WGS sequence"/>
</dbReference>
<feature type="compositionally biased region" description="Basic and acidic residues" evidence="1">
    <location>
        <begin position="252"/>
        <end position="278"/>
    </location>
</feature>
<protein>
    <submittedName>
        <fullName evidence="2">Uncharacterized protein</fullName>
    </submittedName>
</protein>
<comment type="caution">
    <text evidence="2">The sequence shown here is derived from an EMBL/GenBank/DDBJ whole genome shotgun (WGS) entry which is preliminary data.</text>
</comment>
<sequence length="278" mass="32389">MRPSSAGSLSSHARRSSGHHASRSAADSAIAAEREAQIDSLVKRLAEQRQVEQELRIDIENLEAERSREAEEARSRLEIAENETRSWQRQHEEATQRIEQLREERKKADEGHAEKLTAASEKSEKMEREIEVLRKELRESEVRLQNESRERAALARALHAAEDRLGSSELQASQLRADLDEICRENSELKDRYMTAGERFERLMESEEEHTKELTRQLEEEASLLFGALVRAAREKADRYKSKLQKSQNDLEQLRDSLSREQSKTREREREVDRLMRM</sequence>
<evidence type="ECO:0000313" key="2">
    <source>
        <dbReference type="EMBL" id="KAF4704380.1"/>
    </source>
</evidence>